<dbReference type="InterPro" id="IPR036683">
    <property type="entry name" value="CO_DH_flav_C_dom_sf"/>
</dbReference>
<dbReference type="Gene3D" id="3.30.43.10">
    <property type="entry name" value="Uridine Diphospho-n-acetylenolpyruvylglucosamine Reductase, domain 2"/>
    <property type="match status" value="1"/>
</dbReference>
<dbReference type="GO" id="GO:0016491">
    <property type="term" value="F:oxidoreductase activity"/>
    <property type="evidence" value="ECO:0007669"/>
    <property type="project" value="UniProtKB-KW"/>
</dbReference>
<organism evidence="5 6">
    <name type="scientific">Propylenella binzhouense</name>
    <dbReference type="NCBI Taxonomy" id="2555902"/>
    <lineage>
        <taxon>Bacteria</taxon>
        <taxon>Pseudomonadati</taxon>
        <taxon>Pseudomonadota</taxon>
        <taxon>Alphaproteobacteria</taxon>
        <taxon>Hyphomicrobiales</taxon>
        <taxon>Propylenellaceae</taxon>
        <taxon>Propylenella</taxon>
    </lineage>
</organism>
<keyword evidence="6" id="KW-1185">Reference proteome</keyword>
<keyword evidence="1" id="KW-0285">Flavoprotein</keyword>
<evidence type="ECO:0000259" key="4">
    <source>
        <dbReference type="PROSITE" id="PS51387"/>
    </source>
</evidence>
<dbReference type="PANTHER" id="PTHR42659">
    <property type="entry name" value="XANTHINE DEHYDROGENASE SUBUNIT C-RELATED"/>
    <property type="match status" value="1"/>
</dbReference>
<dbReference type="GO" id="GO:0071949">
    <property type="term" value="F:FAD binding"/>
    <property type="evidence" value="ECO:0007669"/>
    <property type="project" value="InterPro"/>
</dbReference>
<dbReference type="PROSITE" id="PS51387">
    <property type="entry name" value="FAD_PCMH"/>
    <property type="match status" value="1"/>
</dbReference>
<dbReference type="InterPro" id="IPR016167">
    <property type="entry name" value="FAD-bd_PCMH_sub1"/>
</dbReference>
<evidence type="ECO:0000256" key="3">
    <source>
        <dbReference type="ARBA" id="ARBA00023002"/>
    </source>
</evidence>
<proteinExistence type="predicted"/>
<protein>
    <submittedName>
        <fullName evidence="5">Carbon monoxide dehydrogenase</fullName>
    </submittedName>
</protein>
<dbReference type="Pfam" id="PF00941">
    <property type="entry name" value="FAD_binding_5"/>
    <property type="match status" value="1"/>
</dbReference>
<comment type="caution">
    <text evidence="5">The sequence shown here is derived from an EMBL/GenBank/DDBJ whole genome shotgun (WGS) entry which is preliminary data.</text>
</comment>
<dbReference type="InterPro" id="IPR016166">
    <property type="entry name" value="FAD-bd_PCMH"/>
</dbReference>
<name>A0A964T2D2_9HYPH</name>
<dbReference type="InterPro" id="IPR005107">
    <property type="entry name" value="CO_DH_flav_C"/>
</dbReference>
<dbReference type="EMBL" id="SPKJ01000010">
    <property type="protein sequence ID" value="MYZ47100.1"/>
    <property type="molecule type" value="Genomic_DNA"/>
</dbReference>
<dbReference type="SUPFAM" id="SSF55447">
    <property type="entry name" value="CO dehydrogenase flavoprotein C-terminal domain-like"/>
    <property type="match status" value="1"/>
</dbReference>
<dbReference type="Gene3D" id="3.30.390.50">
    <property type="entry name" value="CO dehydrogenase flavoprotein, C-terminal domain"/>
    <property type="match status" value="1"/>
</dbReference>
<keyword evidence="3" id="KW-0560">Oxidoreductase</keyword>
<dbReference type="Proteomes" id="UP000773614">
    <property type="component" value="Unassembled WGS sequence"/>
</dbReference>
<feature type="domain" description="FAD-binding PCMH-type" evidence="4">
    <location>
        <begin position="1"/>
        <end position="177"/>
    </location>
</feature>
<evidence type="ECO:0000313" key="6">
    <source>
        <dbReference type="Proteomes" id="UP000773614"/>
    </source>
</evidence>
<reference evidence="5" key="1">
    <citation type="submission" date="2019-03" db="EMBL/GenBank/DDBJ databases">
        <title>Afifella sp. nov., isolated from activated sludge.</title>
        <authorList>
            <person name="Li Q."/>
            <person name="Liu Y."/>
        </authorList>
    </citation>
    <scope>NUCLEOTIDE SEQUENCE</scope>
    <source>
        <strain evidence="5">L72</strain>
    </source>
</reference>
<dbReference type="InterPro" id="IPR002346">
    <property type="entry name" value="Mopterin_DH_FAD-bd"/>
</dbReference>
<dbReference type="SMART" id="SM01092">
    <property type="entry name" value="CO_deh_flav_C"/>
    <property type="match status" value="1"/>
</dbReference>
<dbReference type="InterPro" id="IPR051312">
    <property type="entry name" value="Diverse_Substr_Oxidored"/>
</dbReference>
<evidence type="ECO:0000256" key="2">
    <source>
        <dbReference type="ARBA" id="ARBA00022827"/>
    </source>
</evidence>
<dbReference type="RefSeq" id="WP_161139450.1">
    <property type="nucleotide sequence ID" value="NZ_SPKJ01000010.1"/>
</dbReference>
<dbReference type="InterPro" id="IPR036318">
    <property type="entry name" value="FAD-bd_PCMH-like_sf"/>
</dbReference>
<dbReference type="PANTHER" id="PTHR42659:SF2">
    <property type="entry name" value="XANTHINE DEHYDROGENASE SUBUNIT C-RELATED"/>
    <property type="match status" value="1"/>
</dbReference>
<keyword evidence="2" id="KW-0274">FAD</keyword>
<dbReference type="OrthoDB" id="9793944at2"/>
<dbReference type="Gene3D" id="3.30.465.10">
    <property type="match status" value="1"/>
</dbReference>
<sequence>MKPKSFAYVRPDSVEEAVDLLAQHGEDARIIAGGQSLMAMLNLRLVEPSILVDISQLKELSEIGVRDGAVEVGASVTQARLLAWPELKARAPFIALALPWVGHFQTRNRGTVCGSIAHADPSSELPLSLRLLGGEVVLRSKKGSRKVKAEAFQQGLLTTARRPDELITAVRFPVGVGAEGAGFREVARRHGDFAIVAVGAVKVAGSIRVAVGGVADRPGLLELPAGGSEAERRQAIEDFAWELGGYDDIHASARYRRDLVRRLAPIIISEAA</sequence>
<evidence type="ECO:0000313" key="5">
    <source>
        <dbReference type="EMBL" id="MYZ47100.1"/>
    </source>
</evidence>
<dbReference type="AlphaFoldDB" id="A0A964T2D2"/>
<dbReference type="SUPFAM" id="SSF56176">
    <property type="entry name" value="FAD-binding/transporter-associated domain-like"/>
    <property type="match status" value="1"/>
</dbReference>
<evidence type="ECO:0000256" key="1">
    <source>
        <dbReference type="ARBA" id="ARBA00022630"/>
    </source>
</evidence>
<dbReference type="InterPro" id="IPR016169">
    <property type="entry name" value="FAD-bd_PCMH_sub2"/>
</dbReference>
<gene>
    <name evidence="5" type="ORF">E4O86_05165</name>
</gene>
<accession>A0A964T2D2</accession>